<keyword evidence="1" id="KW-1015">Disulfide bond</keyword>
<dbReference type="SUPFAM" id="SSF47266">
    <property type="entry name" value="4-helical cytokines"/>
    <property type="match status" value="1"/>
</dbReference>
<name>F2Y3J0_TRIVU</name>
<keyword evidence="1" id="KW-0339">Growth factor</keyword>
<comment type="similarity">
    <text evidence="1">Belongs to the IL-2 family.</text>
</comment>
<keyword evidence="1" id="KW-0732">Signal</keyword>
<keyword evidence="1" id="KW-1064">Adaptive immunity</keyword>
<dbReference type="SMART" id="SM00189">
    <property type="entry name" value="IL2"/>
    <property type="match status" value="1"/>
</dbReference>
<keyword evidence="1" id="KW-0202">Cytokine</keyword>
<dbReference type="GO" id="GO:0005615">
    <property type="term" value="C:extracellular space"/>
    <property type="evidence" value="ECO:0007669"/>
    <property type="project" value="UniProtKB-KW"/>
</dbReference>
<feature type="chain" id="PRO_5009030652" description="Interleukin-2" evidence="1">
    <location>
        <begin position="21"/>
        <end position="142"/>
    </location>
</feature>
<dbReference type="InterPro" id="IPR009079">
    <property type="entry name" value="4_helix_cytokine-like_core"/>
</dbReference>
<dbReference type="PANTHER" id="PTHR48487">
    <property type="entry name" value="INTERLEUKIN-2"/>
    <property type="match status" value="1"/>
</dbReference>
<keyword evidence="1" id="KW-0391">Immunity</keyword>
<dbReference type="Gene3D" id="1.20.1250.10">
    <property type="match status" value="1"/>
</dbReference>
<keyword evidence="1" id="KW-0964">Secreted</keyword>
<comment type="subcellular location">
    <subcellularLocation>
        <location evidence="1">Secreted</location>
    </subcellularLocation>
</comment>
<dbReference type="GO" id="GO:0005125">
    <property type="term" value="F:cytokine activity"/>
    <property type="evidence" value="ECO:0007669"/>
    <property type="project" value="UniProtKB-KW"/>
</dbReference>
<reference evidence="2" key="1">
    <citation type="journal article" date="2012" name="Dev. Comp. Immunol.">
        <title>Molecular identification of interleukin-2 in the lymphoid tissues of the common brushtail possum, Trichosurus vulpecula.</title>
        <authorList>
            <person name="Young L.J."/>
            <person name="Cross M.L."/>
            <person name="Duckworth J.A."/>
            <person name="Flenady S."/>
            <person name="Belov K."/>
        </authorList>
    </citation>
    <scope>NUCLEOTIDE SEQUENCE</scope>
</reference>
<dbReference type="Pfam" id="PF00715">
    <property type="entry name" value="IL2"/>
    <property type="match status" value="1"/>
</dbReference>
<proteinExistence type="evidence at transcript level"/>
<evidence type="ECO:0000313" key="2">
    <source>
        <dbReference type="EMBL" id="ADV58716.1"/>
    </source>
</evidence>
<dbReference type="GO" id="GO:0008083">
    <property type="term" value="F:growth factor activity"/>
    <property type="evidence" value="ECO:0007669"/>
    <property type="project" value="UniProtKB-KW"/>
</dbReference>
<dbReference type="AlphaFoldDB" id="F2Y3J0"/>
<comment type="function">
    <text evidence="1">Cytokine produced by activated CD4-positive helper T-cells and to a lesser extend activated CD8-positive T-cells and natural killer (NK) cells that plays pivotal roles in the immune response and tolerance. Binds to a receptor complex composed of either the high-affinity trimeric IL-2R (IL2RA/CD25, IL2RB/CD122 and IL2RG/CD132) or the low-affinity dimeric IL-2R (IL2RB and IL2RG). Interaction with the receptor leads to oligomerization and conformation changes in the IL-2R subunits resulting in downstream signaling starting with phosphorylation of JAK1 and JAK3. In turn, JAK1 and JAK3 phosphorylate the receptor to form a docking site leading to the phosphorylation of several substrates including STAT5. This process leads to activation of several pathways including STAT, phosphoinositide-3-kinase/PI3K and mitogen-activated protein kinase/MAPK pathways. Functions as a T-cell growth factor and can increase NK-cell cytolytic activity as well. Promotes strong proliferation of activated B-cells and subsequently immunoglobulin production. Plays a pivotal role in regulating the adaptive immune system by controlling the survival and proliferation of regulatory T-cells, which are required for the maintenance of immune tolerance. Moreover, participates in the differentiation and homeostasis of effector T-cell subsets, including Th1, Th2, Th17 as well as memory CD8-positive T-cells.</text>
</comment>
<dbReference type="EMBL" id="HQ717721">
    <property type="protein sequence ID" value="ADV58716.1"/>
    <property type="molecule type" value="mRNA"/>
</dbReference>
<dbReference type="PANTHER" id="PTHR48487:SF1">
    <property type="entry name" value="INTERLEUKIN-2"/>
    <property type="match status" value="1"/>
</dbReference>
<organism evidence="2">
    <name type="scientific">Trichosurus vulpecula</name>
    <name type="common">Brush-tailed possum</name>
    <dbReference type="NCBI Taxonomy" id="9337"/>
    <lineage>
        <taxon>Eukaryota</taxon>
        <taxon>Metazoa</taxon>
        <taxon>Chordata</taxon>
        <taxon>Craniata</taxon>
        <taxon>Vertebrata</taxon>
        <taxon>Euteleostomi</taxon>
        <taxon>Mammalia</taxon>
        <taxon>Metatheria</taxon>
        <taxon>Diprotodontia</taxon>
        <taxon>Phalangeridae</taxon>
        <taxon>Trichosurus</taxon>
    </lineage>
</organism>
<sequence length="142" mass="15778">MNTVPLLSCIALTLVLAANGAPTSRPPTTVLQFVLDDLTLLTEKLKNVSERMKGYELHIPSNTSSIEALQCFTKELKPVAGALKYESEDAQKIQEDINNINVNVNRLTGPETTQCHYASKKKIEGFFTEFISFCQKLMGLTR</sequence>
<dbReference type="PRINTS" id="PR00265">
    <property type="entry name" value="INTERLEUKIN2"/>
</dbReference>
<accession>F2Y3J0</accession>
<dbReference type="GO" id="GO:0002250">
    <property type="term" value="P:adaptive immune response"/>
    <property type="evidence" value="ECO:0007669"/>
    <property type="project" value="UniProtKB-KW"/>
</dbReference>
<dbReference type="InterPro" id="IPR000779">
    <property type="entry name" value="IL-2"/>
</dbReference>
<evidence type="ECO:0000256" key="1">
    <source>
        <dbReference type="RuleBase" id="RU363134"/>
    </source>
</evidence>
<gene>
    <name evidence="1" type="primary">IL2</name>
</gene>
<protein>
    <recommendedName>
        <fullName evidence="1">Interleukin-2</fullName>
        <shortName evidence="1">IL-2</shortName>
    </recommendedName>
</protein>
<dbReference type="GO" id="GO:0005134">
    <property type="term" value="F:interleukin-2 receptor binding"/>
    <property type="evidence" value="ECO:0007669"/>
    <property type="project" value="InterPro"/>
</dbReference>
<feature type="signal peptide" evidence="1">
    <location>
        <begin position="1"/>
        <end position="20"/>
    </location>
</feature>